<dbReference type="AGR" id="WB:WBGene00219206"/>
<dbReference type="InParanoid" id="G3MU70"/>
<proteinExistence type="predicted"/>
<dbReference type="PaxDb" id="6239-W05H12.4"/>
<organism evidence="1 2">
    <name type="scientific">Caenorhabditis elegans</name>
    <dbReference type="NCBI Taxonomy" id="6239"/>
    <lineage>
        <taxon>Eukaryota</taxon>
        <taxon>Metazoa</taxon>
        <taxon>Ecdysozoa</taxon>
        <taxon>Nematoda</taxon>
        <taxon>Chromadorea</taxon>
        <taxon>Rhabditida</taxon>
        <taxon>Rhabditina</taxon>
        <taxon>Rhabditomorpha</taxon>
        <taxon>Rhabditoidea</taxon>
        <taxon>Rhabditidae</taxon>
        <taxon>Peloderinae</taxon>
        <taxon>Caenorhabditis</taxon>
    </lineage>
</organism>
<dbReference type="HOGENOM" id="CLU_2348565_0_0_1"/>
<dbReference type="Proteomes" id="UP000001940">
    <property type="component" value="Chromosome I"/>
</dbReference>
<dbReference type="Bgee" id="WBGene00219206">
    <property type="expression patterns" value="Expressed in embryo and 3 other cell types or tissues"/>
</dbReference>
<evidence type="ECO:0000313" key="2">
    <source>
        <dbReference type="Proteomes" id="UP000001940"/>
    </source>
</evidence>
<evidence type="ECO:0000313" key="1">
    <source>
        <dbReference type="EMBL" id="CCD31128.1"/>
    </source>
</evidence>
<keyword evidence="2" id="KW-1185">Reference proteome</keyword>
<reference evidence="1 2" key="1">
    <citation type="journal article" date="1998" name="Science">
        <title>Genome sequence of the nematode C. elegans: a platform for investigating biology.</title>
        <authorList>
            <consortium name="The C. elegans sequencing consortium"/>
            <person name="Sulson J.E."/>
            <person name="Waterston R."/>
        </authorList>
    </citation>
    <scope>NUCLEOTIDE SEQUENCE [LARGE SCALE GENOMIC DNA]</scope>
    <source>
        <strain evidence="1 2">Bristol N2</strain>
    </source>
</reference>
<gene>
    <name evidence="1" type="ORF">CELE_W05H12.4</name>
    <name evidence="1 3" type="ORF">W05H12.4</name>
</gene>
<evidence type="ECO:0000313" key="3">
    <source>
        <dbReference type="WormBase" id="W05H12.4"/>
    </source>
</evidence>
<dbReference type="EMBL" id="BX284601">
    <property type="protein sequence ID" value="CCD31128.1"/>
    <property type="molecule type" value="Genomic_DNA"/>
</dbReference>
<protein>
    <submittedName>
        <fullName evidence="1">Uncharacterized protein</fullName>
    </submittedName>
</protein>
<dbReference type="AlphaFoldDB" id="G3MU70"/>
<sequence length="97" mass="11001">MRSTSLTQSLRDSSLLRIIPVQDSIGWKKSLHSKDGKCSCLPKLSNEMVDSSKFWFVCLVDTPKHNCLGINVAERQQSQPIPMTNGKMCGFRVEEDW</sequence>
<accession>G3MU70</accession>
<dbReference type="WormBase" id="W05H12.4">
    <property type="protein sequence ID" value="CE46123"/>
    <property type="gene ID" value="WBGene00219206"/>
</dbReference>
<name>G3MU70_CAEEL</name>